<dbReference type="Pfam" id="PF00098">
    <property type="entry name" value="zf-CCHC"/>
    <property type="match status" value="1"/>
</dbReference>
<protein>
    <recommendedName>
        <fullName evidence="3">CCHC-type domain-containing protein</fullName>
    </recommendedName>
</protein>
<gene>
    <name evidence="4" type="ORF">NTJ_05706</name>
</gene>
<dbReference type="SUPFAM" id="SSF57756">
    <property type="entry name" value="Retrovirus zinc finger-like domains"/>
    <property type="match status" value="1"/>
</dbReference>
<evidence type="ECO:0000313" key="4">
    <source>
        <dbReference type="EMBL" id="BES92896.1"/>
    </source>
</evidence>
<evidence type="ECO:0000256" key="1">
    <source>
        <dbReference type="PROSITE-ProRule" id="PRU00047"/>
    </source>
</evidence>
<dbReference type="Proteomes" id="UP001307889">
    <property type="component" value="Chromosome 4"/>
</dbReference>
<keyword evidence="1" id="KW-0479">Metal-binding</keyword>
<dbReference type="InterPro" id="IPR001878">
    <property type="entry name" value="Znf_CCHC"/>
</dbReference>
<keyword evidence="1" id="KW-0863">Zinc-finger</keyword>
<keyword evidence="1" id="KW-0862">Zinc</keyword>
<sequence>MAPTTTPGNFWPDITCYHCKRPGHSSSKCPAKSSEKKLELEEETTPVDNRVGLCLVNPRPERRLPSRPTR</sequence>
<name>A0ABN7APS7_9HEMI</name>
<evidence type="ECO:0000313" key="5">
    <source>
        <dbReference type="Proteomes" id="UP001307889"/>
    </source>
</evidence>
<feature type="region of interest" description="Disordered" evidence="2">
    <location>
        <begin position="22"/>
        <end position="44"/>
    </location>
</feature>
<keyword evidence="5" id="KW-1185">Reference proteome</keyword>
<evidence type="ECO:0000256" key="2">
    <source>
        <dbReference type="SAM" id="MobiDB-lite"/>
    </source>
</evidence>
<proteinExistence type="predicted"/>
<dbReference type="InterPro" id="IPR036875">
    <property type="entry name" value="Znf_CCHC_sf"/>
</dbReference>
<reference evidence="4 5" key="1">
    <citation type="submission" date="2023-09" db="EMBL/GenBank/DDBJ databases">
        <title>Nesidiocoris tenuis whole genome shotgun sequence.</title>
        <authorList>
            <person name="Shibata T."/>
            <person name="Shimoda M."/>
            <person name="Kobayashi T."/>
            <person name="Uehara T."/>
        </authorList>
    </citation>
    <scope>NUCLEOTIDE SEQUENCE [LARGE SCALE GENOMIC DNA]</scope>
    <source>
        <strain evidence="4 5">Japan</strain>
    </source>
</reference>
<evidence type="ECO:0000259" key="3">
    <source>
        <dbReference type="PROSITE" id="PS50158"/>
    </source>
</evidence>
<organism evidence="4 5">
    <name type="scientific">Nesidiocoris tenuis</name>
    <dbReference type="NCBI Taxonomy" id="355587"/>
    <lineage>
        <taxon>Eukaryota</taxon>
        <taxon>Metazoa</taxon>
        <taxon>Ecdysozoa</taxon>
        <taxon>Arthropoda</taxon>
        <taxon>Hexapoda</taxon>
        <taxon>Insecta</taxon>
        <taxon>Pterygota</taxon>
        <taxon>Neoptera</taxon>
        <taxon>Paraneoptera</taxon>
        <taxon>Hemiptera</taxon>
        <taxon>Heteroptera</taxon>
        <taxon>Panheteroptera</taxon>
        <taxon>Cimicomorpha</taxon>
        <taxon>Miridae</taxon>
        <taxon>Dicyphina</taxon>
        <taxon>Nesidiocoris</taxon>
    </lineage>
</organism>
<dbReference type="PROSITE" id="PS50158">
    <property type="entry name" value="ZF_CCHC"/>
    <property type="match status" value="1"/>
</dbReference>
<dbReference type="EMBL" id="AP028912">
    <property type="protein sequence ID" value="BES92896.1"/>
    <property type="molecule type" value="Genomic_DNA"/>
</dbReference>
<dbReference type="Gene3D" id="4.10.60.10">
    <property type="entry name" value="Zinc finger, CCHC-type"/>
    <property type="match status" value="1"/>
</dbReference>
<accession>A0ABN7APS7</accession>
<feature type="domain" description="CCHC-type" evidence="3">
    <location>
        <begin position="16"/>
        <end position="30"/>
    </location>
</feature>
<dbReference type="SMART" id="SM00343">
    <property type="entry name" value="ZnF_C2HC"/>
    <property type="match status" value="1"/>
</dbReference>